<dbReference type="InterPro" id="IPR002347">
    <property type="entry name" value="SDR_fam"/>
</dbReference>
<dbReference type="InterPro" id="IPR020904">
    <property type="entry name" value="Sc_DH/Rdtase_CS"/>
</dbReference>
<evidence type="ECO:0000313" key="4">
    <source>
        <dbReference type="Proteomes" id="UP000284057"/>
    </source>
</evidence>
<dbReference type="Gene3D" id="3.40.50.720">
    <property type="entry name" value="NAD(P)-binding Rossmann-like Domain"/>
    <property type="match status" value="1"/>
</dbReference>
<dbReference type="EMBL" id="QUAL01000054">
    <property type="protein sequence ID" value="RIQ31050.1"/>
    <property type="molecule type" value="Genomic_DNA"/>
</dbReference>
<dbReference type="PANTHER" id="PTHR42760:SF133">
    <property type="entry name" value="3-OXOACYL-[ACYL-CARRIER-PROTEIN] REDUCTASE"/>
    <property type="match status" value="1"/>
</dbReference>
<proteinExistence type="inferred from homology"/>
<dbReference type="RefSeq" id="WP_119659254.1">
    <property type="nucleotide sequence ID" value="NZ_QUAL01000054.1"/>
</dbReference>
<sequence>MISFADQSAVVVGAGAGIGRSAAGLLARLGAAVTCVDRDAAAAAEAADEIRAAGGRALAATADVTDPAAVRAAFGAAAGEFGPIHAAVNCAGITGQTGIPSHEVSLDDFAHVHRVNVHGAMVVSQVALGHMLPNGYGRIVHVASISGKDGNPNMVAYSSSKAALIGMVKVQGKEYAQRGITVNAIAPAVIRTDMVAALPDDVVAYMVSKIPMGRTGELDEAAAMIAFVASSACSFTTGFTFDLTGGRATY</sequence>
<dbReference type="PRINTS" id="PR00080">
    <property type="entry name" value="SDRFAMILY"/>
</dbReference>
<name>A0A418KTX4_9ACTN</name>
<dbReference type="PROSITE" id="PS00061">
    <property type="entry name" value="ADH_SHORT"/>
    <property type="match status" value="1"/>
</dbReference>
<dbReference type="GO" id="GO:0048038">
    <property type="term" value="F:quinone binding"/>
    <property type="evidence" value="ECO:0007669"/>
    <property type="project" value="TreeGrafter"/>
</dbReference>
<dbReference type="PRINTS" id="PR00081">
    <property type="entry name" value="GDHRDH"/>
</dbReference>
<reference evidence="3 4" key="1">
    <citation type="submission" date="2018-09" db="EMBL/GenBank/DDBJ databases">
        <title>Isolation, diversity and antifungal activity of actinobacteria from wheat.</title>
        <authorList>
            <person name="Han C."/>
        </authorList>
    </citation>
    <scope>NUCLEOTIDE SEQUENCE [LARGE SCALE GENOMIC DNA]</scope>
    <source>
        <strain evidence="3 4">NEAU-YY265</strain>
    </source>
</reference>
<dbReference type="SUPFAM" id="SSF51735">
    <property type="entry name" value="NAD(P)-binding Rossmann-fold domains"/>
    <property type="match status" value="1"/>
</dbReference>
<dbReference type="Pfam" id="PF13561">
    <property type="entry name" value="adh_short_C2"/>
    <property type="match status" value="1"/>
</dbReference>
<organism evidence="3 4">
    <name type="scientific">Jiangella rhizosphaerae</name>
    <dbReference type="NCBI Taxonomy" id="2293569"/>
    <lineage>
        <taxon>Bacteria</taxon>
        <taxon>Bacillati</taxon>
        <taxon>Actinomycetota</taxon>
        <taxon>Actinomycetes</taxon>
        <taxon>Jiangellales</taxon>
        <taxon>Jiangellaceae</taxon>
        <taxon>Jiangella</taxon>
    </lineage>
</organism>
<dbReference type="Proteomes" id="UP000284057">
    <property type="component" value="Unassembled WGS sequence"/>
</dbReference>
<comment type="similarity">
    <text evidence="1">Belongs to the short-chain dehydrogenases/reductases (SDR) family.</text>
</comment>
<accession>A0A418KTX4</accession>
<dbReference type="GO" id="GO:0016616">
    <property type="term" value="F:oxidoreductase activity, acting on the CH-OH group of donors, NAD or NADP as acceptor"/>
    <property type="evidence" value="ECO:0007669"/>
    <property type="project" value="TreeGrafter"/>
</dbReference>
<gene>
    <name evidence="3" type="ORF">DY240_06790</name>
</gene>
<evidence type="ECO:0000313" key="3">
    <source>
        <dbReference type="EMBL" id="RIQ31050.1"/>
    </source>
</evidence>
<keyword evidence="2" id="KW-0560">Oxidoreductase</keyword>
<dbReference type="OrthoDB" id="517007at2"/>
<dbReference type="InterPro" id="IPR036291">
    <property type="entry name" value="NAD(P)-bd_dom_sf"/>
</dbReference>
<dbReference type="AlphaFoldDB" id="A0A418KTX4"/>
<evidence type="ECO:0000256" key="2">
    <source>
        <dbReference type="ARBA" id="ARBA00023002"/>
    </source>
</evidence>
<keyword evidence="4" id="KW-1185">Reference proteome</keyword>
<comment type="caution">
    <text evidence="3">The sequence shown here is derived from an EMBL/GenBank/DDBJ whole genome shotgun (WGS) entry which is preliminary data.</text>
</comment>
<evidence type="ECO:0000256" key="1">
    <source>
        <dbReference type="ARBA" id="ARBA00006484"/>
    </source>
</evidence>
<dbReference type="GO" id="GO:0006633">
    <property type="term" value="P:fatty acid biosynthetic process"/>
    <property type="evidence" value="ECO:0007669"/>
    <property type="project" value="TreeGrafter"/>
</dbReference>
<dbReference type="PANTHER" id="PTHR42760">
    <property type="entry name" value="SHORT-CHAIN DEHYDROGENASES/REDUCTASES FAMILY MEMBER"/>
    <property type="match status" value="1"/>
</dbReference>
<protein>
    <submittedName>
        <fullName evidence="3">SDR family oxidoreductase</fullName>
    </submittedName>
</protein>
<dbReference type="FunFam" id="3.40.50.720:FF:000173">
    <property type="entry name" value="3-oxoacyl-[acyl-carrier protein] reductase"/>
    <property type="match status" value="1"/>
</dbReference>